<dbReference type="OrthoDB" id="27237at2759"/>
<feature type="compositionally biased region" description="Low complexity" evidence="1">
    <location>
        <begin position="928"/>
        <end position="938"/>
    </location>
</feature>
<organism evidence="2 3">
    <name type="scientific">Pseudozyma flocculosa PF-1</name>
    <dbReference type="NCBI Taxonomy" id="1277687"/>
    <lineage>
        <taxon>Eukaryota</taxon>
        <taxon>Fungi</taxon>
        <taxon>Dikarya</taxon>
        <taxon>Basidiomycota</taxon>
        <taxon>Ustilaginomycotina</taxon>
        <taxon>Ustilaginomycetes</taxon>
        <taxon>Ustilaginales</taxon>
        <taxon>Ustilaginaceae</taxon>
        <taxon>Pseudozyma</taxon>
    </lineage>
</organism>
<dbReference type="GeneID" id="19317747"/>
<proteinExistence type="predicted"/>
<feature type="region of interest" description="Disordered" evidence="1">
    <location>
        <begin position="93"/>
        <end position="116"/>
    </location>
</feature>
<evidence type="ECO:0000313" key="3">
    <source>
        <dbReference type="Proteomes" id="UP000053664"/>
    </source>
</evidence>
<accession>A0A061HDY5</accession>
<evidence type="ECO:0000313" key="2">
    <source>
        <dbReference type="EMBL" id="EPQ28836.1"/>
    </source>
</evidence>
<gene>
    <name evidence="2" type="ORF">PFL1_03639</name>
</gene>
<feature type="compositionally biased region" description="Polar residues" evidence="1">
    <location>
        <begin position="813"/>
        <end position="832"/>
    </location>
</feature>
<dbReference type="Proteomes" id="UP000053664">
    <property type="component" value="Unassembled WGS sequence"/>
</dbReference>
<feature type="region of interest" description="Disordered" evidence="1">
    <location>
        <begin position="585"/>
        <end position="606"/>
    </location>
</feature>
<protein>
    <recommendedName>
        <fullName evidence="4">SGT1 protein</fullName>
    </recommendedName>
</protein>
<dbReference type="EMBL" id="KE361633">
    <property type="protein sequence ID" value="EPQ28836.1"/>
    <property type="molecule type" value="Genomic_DNA"/>
</dbReference>
<dbReference type="AlphaFoldDB" id="A0A061HDY5"/>
<feature type="compositionally biased region" description="Low complexity" evidence="1">
    <location>
        <begin position="588"/>
        <end position="600"/>
    </location>
</feature>
<feature type="compositionally biased region" description="Basic and acidic residues" evidence="1">
    <location>
        <begin position="681"/>
        <end position="702"/>
    </location>
</feature>
<dbReference type="KEGG" id="pfp:PFL1_03639"/>
<feature type="compositionally biased region" description="Low complexity" evidence="1">
    <location>
        <begin position="945"/>
        <end position="964"/>
    </location>
</feature>
<feature type="region of interest" description="Disordered" evidence="1">
    <location>
        <begin position="792"/>
        <end position="890"/>
    </location>
</feature>
<dbReference type="eggNOG" id="KOG2406">
    <property type="taxonomic scope" value="Eukaryota"/>
</dbReference>
<feature type="compositionally biased region" description="Acidic residues" evidence="1">
    <location>
        <begin position="634"/>
        <end position="680"/>
    </location>
</feature>
<name>A0A061HDY5_9BASI</name>
<dbReference type="PANTHER" id="PTHR13060">
    <property type="entry name" value="SGT1 PROTEIN HSGT1 SUPPRESSOR OF GCR2"/>
    <property type="match status" value="1"/>
</dbReference>
<evidence type="ECO:0000256" key="1">
    <source>
        <dbReference type="SAM" id="MobiDB-lite"/>
    </source>
</evidence>
<dbReference type="HOGENOM" id="CLU_006241_1_0_1"/>
<feature type="region of interest" description="Disordered" evidence="1">
    <location>
        <begin position="618"/>
        <end position="778"/>
    </location>
</feature>
<sequence length="1105" mass="118946">MDDRFDGTAALPLSDTNALLRSAAQADKQQALIAHIYPLEPSPSSSSHVDVVAQLSTLRAKLDAYLHRHACANPKIGGPYIWHRDPPTLSISLPPPTSLAANSASASSPNDPTTPSVRLHLRTGGDCVEDEWFITYILCMATRDAAYFGTSLAVSIQDEDGQFILIEAAEALPKWVSPDNVDNRVWIHQGRLHLVPLEIRSATMPAPRIDSQDEDPDHPATITVSDAIRAVSDPSIFTGVSDAVQEAAFARIQDYPLAAADHHHTTLAYLSRRLACVLQADPQLVSRATEALTTRDVISSRAAMRMKRFPCRIASEAEPSPMDQDGQGDPNSSSMSAGGKGIDQDEVVLTPVRMTRHLYAQLCYDRFFPPRAFGKPWQMAVEKYRLRMQQGAQGGSRGAAAPAVEDEDDVQRELREGRWRDIGAKVWCGLEMAYEESASRRGKSKRNASASSFDAADAASETAAGDDHAKFVASLRKLGYFGDEIEGSAKWKQLEADAVSQLRKLKVTPANSGADAQDEEAHQRGSVSDKVDALLSDPHTAAATGDIKVVSPTSSPAVLASLEDSEDWMVVTTEDLDTMLESRFVPRQSSQQQMPSAAQASEEDKALDKLKRFASKMDQFMKTQSDERGAAFLDELDDDEKEDWDGDDDDLMLDDDLDDGDDDDDDDDDKVGEEGDDEQVDREVQKRLREMDEGERSQRLEKILPGLAGIWATGSSTKEGAAPAPAAPSAPTSTPAASAVAAGGTAMAEDAQRDDRPPSSPTSTTQKPEGLADVLDRLSSTHSLHIATAAKDASNALVQPPPGSAATKKLHSQLASQEMRATSTLLSRQQNHYDGASDSDSELEQETSAQVRKELAREYDVRDDDDEEGAAGDWLRGPGDEEGGDVVEDEGEEEFLEFVRTSLGLTREQYAAVMERRRKEGRYVPEVAAAPAAGSGAARGDKAAAADAGTKPASSAARSPAALRPRPDITSFDEAMDEIDSHIASLPRQQQQPAASGADTGKDKTATPPSAESSKPSAEEEQDLSLLSSLLASSGNDAADLPRTLLQHLPPDLLKQLDEEAGEEGDKVHMLRQFLKSQGAGAVGVLAGRLGVGAMPRGDEQDMDM</sequence>
<evidence type="ECO:0008006" key="4">
    <source>
        <dbReference type="Google" id="ProtNLM"/>
    </source>
</evidence>
<feature type="compositionally biased region" description="Acidic residues" evidence="1">
    <location>
        <begin position="880"/>
        <end position="890"/>
    </location>
</feature>
<feature type="region of interest" description="Disordered" evidence="1">
    <location>
        <begin position="314"/>
        <end position="342"/>
    </location>
</feature>
<feature type="compositionally biased region" description="Low complexity" evidence="1">
    <location>
        <begin position="1006"/>
        <end position="1016"/>
    </location>
</feature>
<dbReference type="Pfam" id="PF07093">
    <property type="entry name" value="SGT1"/>
    <property type="match status" value="2"/>
</dbReference>
<feature type="compositionally biased region" description="Acidic residues" evidence="1">
    <location>
        <begin position="861"/>
        <end position="870"/>
    </location>
</feature>
<feature type="compositionally biased region" description="Basic and acidic residues" evidence="1">
    <location>
        <begin position="851"/>
        <end position="860"/>
    </location>
</feature>
<dbReference type="PANTHER" id="PTHR13060:SF0">
    <property type="entry name" value="PROTEIN ECDYSONELESS HOMOLOG"/>
    <property type="match status" value="1"/>
</dbReference>
<dbReference type="GO" id="GO:0005634">
    <property type="term" value="C:nucleus"/>
    <property type="evidence" value="ECO:0007669"/>
    <property type="project" value="TreeGrafter"/>
</dbReference>
<reference evidence="2 3" key="1">
    <citation type="journal article" date="2013" name="Plant Cell">
        <title>The transition from a phytopathogenic smut ancestor to an anamorphic biocontrol agent deciphered by comparative whole-genome analysis.</title>
        <authorList>
            <person name="Lefebvre F."/>
            <person name="Joly D.L."/>
            <person name="Labbe C."/>
            <person name="Teichmann B."/>
            <person name="Linning R."/>
            <person name="Belzile F."/>
            <person name="Bakkeren G."/>
            <person name="Belanger R.R."/>
        </authorList>
    </citation>
    <scope>NUCLEOTIDE SEQUENCE [LARGE SCALE GENOMIC DNA]</scope>
    <source>
        <strain evidence="2 3">PF-1</strain>
    </source>
</reference>
<feature type="region of interest" description="Disordered" evidence="1">
    <location>
        <begin position="928"/>
        <end position="1031"/>
    </location>
</feature>
<dbReference type="InterPro" id="IPR010770">
    <property type="entry name" value="Ecd"/>
</dbReference>
<feature type="compositionally biased region" description="Low complexity" evidence="1">
    <location>
        <begin position="720"/>
        <end position="746"/>
    </location>
</feature>
<dbReference type="RefSeq" id="XP_007879349.1">
    <property type="nucleotide sequence ID" value="XM_007881158.1"/>
</dbReference>